<evidence type="ECO:0000313" key="3">
    <source>
        <dbReference type="Proteomes" id="UP000217076"/>
    </source>
</evidence>
<organism evidence="2 3">
    <name type="scientific">Roseospirillum parvum</name>
    <dbReference type="NCBI Taxonomy" id="83401"/>
    <lineage>
        <taxon>Bacteria</taxon>
        <taxon>Pseudomonadati</taxon>
        <taxon>Pseudomonadota</taxon>
        <taxon>Alphaproteobacteria</taxon>
        <taxon>Rhodospirillales</taxon>
        <taxon>Rhodospirillaceae</taxon>
        <taxon>Roseospirillum</taxon>
    </lineage>
</organism>
<sequence>MLTLDQRFDHQGQTVAWGHLGDGPPLVLVHGFPWSAQAWRRIAPWLARHHSVYFFDLLGCGQSHMAEGQNVAPQVQNDLLAALIAHWGLARPHVVGHDFGGLAALRGHFINGLSYGRLTLFDAVAVLPSGSPFFAHVRRHQEAFAGLPAYAHKALLEAYMQAAAHRPLGDEARDLYAAPWIGEVGQAAFYRQIAHANSAAIAELEPLYRRLDCPLRLVWGAHDTFIPPAQGAQLARHLGLDPVLDTIISVPEAGHLILEDAPEAVVAALLAV</sequence>
<dbReference type="Proteomes" id="UP000217076">
    <property type="component" value="Unassembled WGS sequence"/>
</dbReference>
<dbReference type="SUPFAM" id="SSF53474">
    <property type="entry name" value="alpha/beta-Hydrolases"/>
    <property type="match status" value="1"/>
</dbReference>
<dbReference type="STRING" id="83401.SAMN05421742_101525"/>
<dbReference type="OrthoDB" id="9796770at2"/>
<evidence type="ECO:0000259" key="1">
    <source>
        <dbReference type="Pfam" id="PF12697"/>
    </source>
</evidence>
<dbReference type="PANTHER" id="PTHR46438">
    <property type="entry name" value="ALPHA/BETA-HYDROLASES SUPERFAMILY PROTEIN"/>
    <property type="match status" value="1"/>
</dbReference>
<dbReference type="RefSeq" id="WP_092614935.1">
    <property type="nucleotide sequence ID" value="NZ_FNCV01000001.1"/>
</dbReference>
<keyword evidence="3" id="KW-1185">Reference proteome</keyword>
<dbReference type="InterPro" id="IPR029058">
    <property type="entry name" value="AB_hydrolase_fold"/>
</dbReference>
<protein>
    <submittedName>
        <fullName evidence="2">Pimeloyl-ACP methyl ester carboxylesterase</fullName>
    </submittedName>
</protein>
<name>A0A1G7V3B9_9PROT</name>
<reference evidence="3" key="1">
    <citation type="submission" date="2016-10" db="EMBL/GenBank/DDBJ databases">
        <authorList>
            <person name="Varghese N."/>
            <person name="Submissions S."/>
        </authorList>
    </citation>
    <scope>NUCLEOTIDE SEQUENCE [LARGE SCALE GENOMIC DNA]</scope>
    <source>
        <strain evidence="3">930I</strain>
    </source>
</reference>
<dbReference type="Gene3D" id="3.40.50.1820">
    <property type="entry name" value="alpha/beta hydrolase"/>
    <property type="match status" value="1"/>
</dbReference>
<dbReference type="Pfam" id="PF12697">
    <property type="entry name" value="Abhydrolase_6"/>
    <property type="match status" value="1"/>
</dbReference>
<proteinExistence type="predicted"/>
<dbReference type="EMBL" id="FNCV01000001">
    <property type="protein sequence ID" value="SDG54312.1"/>
    <property type="molecule type" value="Genomic_DNA"/>
</dbReference>
<gene>
    <name evidence="2" type="ORF">SAMN05421742_101525</name>
</gene>
<accession>A0A1G7V3B9</accession>
<dbReference type="PANTHER" id="PTHR46438:SF11">
    <property type="entry name" value="LIPASE-RELATED"/>
    <property type="match status" value="1"/>
</dbReference>
<dbReference type="InterPro" id="IPR000073">
    <property type="entry name" value="AB_hydrolase_1"/>
</dbReference>
<dbReference type="AlphaFoldDB" id="A0A1G7V3B9"/>
<feature type="domain" description="AB hydrolase-1" evidence="1">
    <location>
        <begin position="26"/>
        <end position="268"/>
    </location>
</feature>
<evidence type="ECO:0000313" key="2">
    <source>
        <dbReference type="EMBL" id="SDG54312.1"/>
    </source>
</evidence>